<protein>
    <submittedName>
        <fullName evidence="2">OLC1v1031568C1</fullName>
    </submittedName>
</protein>
<feature type="compositionally biased region" description="Basic and acidic residues" evidence="1">
    <location>
        <begin position="44"/>
        <end position="55"/>
    </location>
</feature>
<dbReference type="PANTHER" id="PTHR28674:SF1">
    <property type="entry name" value="NOP PROTEIN CHAPERONE 1"/>
    <property type="match status" value="1"/>
</dbReference>
<evidence type="ECO:0000313" key="3">
    <source>
        <dbReference type="Proteomes" id="UP001161247"/>
    </source>
</evidence>
<reference evidence="2" key="1">
    <citation type="submission" date="2023-03" db="EMBL/GenBank/DDBJ databases">
        <authorList>
            <person name="Julca I."/>
        </authorList>
    </citation>
    <scope>NUCLEOTIDE SEQUENCE</scope>
</reference>
<dbReference type="Proteomes" id="UP001161247">
    <property type="component" value="Chromosome 2"/>
</dbReference>
<gene>
    <name evidence="2" type="ORF">OLC1_LOCUS6514</name>
</gene>
<feature type="compositionally biased region" description="Basic residues" evidence="1">
    <location>
        <begin position="194"/>
        <end position="204"/>
    </location>
</feature>
<accession>A0AAV1CKN7</accession>
<dbReference type="InterPro" id="IPR027921">
    <property type="entry name" value="NOPCHAP1"/>
</dbReference>
<evidence type="ECO:0000256" key="1">
    <source>
        <dbReference type="SAM" id="MobiDB-lite"/>
    </source>
</evidence>
<feature type="compositionally biased region" description="Acidic residues" evidence="1">
    <location>
        <begin position="150"/>
        <end position="172"/>
    </location>
</feature>
<organism evidence="2 3">
    <name type="scientific">Oldenlandia corymbosa var. corymbosa</name>
    <dbReference type="NCBI Taxonomy" id="529605"/>
    <lineage>
        <taxon>Eukaryota</taxon>
        <taxon>Viridiplantae</taxon>
        <taxon>Streptophyta</taxon>
        <taxon>Embryophyta</taxon>
        <taxon>Tracheophyta</taxon>
        <taxon>Spermatophyta</taxon>
        <taxon>Magnoliopsida</taxon>
        <taxon>eudicotyledons</taxon>
        <taxon>Gunneridae</taxon>
        <taxon>Pentapetalae</taxon>
        <taxon>asterids</taxon>
        <taxon>lamiids</taxon>
        <taxon>Gentianales</taxon>
        <taxon>Rubiaceae</taxon>
        <taxon>Rubioideae</taxon>
        <taxon>Spermacoceae</taxon>
        <taxon>Hedyotis-Oldenlandia complex</taxon>
        <taxon>Oldenlandia</taxon>
    </lineage>
</organism>
<dbReference type="Pfam" id="PF15370">
    <property type="entry name" value="NOPCHAP1"/>
    <property type="match status" value="1"/>
</dbReference>
<dbReference type="EMBL" id="OX459119">
    <property type="protein sequence ID" value="CAI9095580.1"/>
    <property type="molecule type" value="Genomic_DNA"/>
</dbReference>
<feature type="region of interest" description="Disordered" evidence="1">
    <location>
        <begin position="133"/>
        <end position="204"/>
    </location>
</feature>
<dbReference type="GO" id="GO:0062064">
    <property type="term" value="F:box C/D methylation guide snoRNP complex binding"/>
    <property type="evidence" value="ECO:0007669"/>
    <property type="project" value="TreeGrafter"/>
</dbReference>
<sequence length="204" mass="22198">MKESTQANQSSKALLDLESKVGNDSASSSSIESKLLCCKRDDFLKPRKPKSDKIGIPDQKPNISAVPESDVLGRVKNFLGVFAEANKKLQVDDDEEREKYDIETLTGNETELIEMDLMLGVADLHTPEAVAAAESAMAGYQPPASWVADDSSDDEDDDDTDDENVGNGDNDEETSKSNGVAEGCSNEAVEKQKPMKKKQKIVEL</sequence>
<evidence type="ECO:0000313" key="2">
    <source>
        <dbReference type="EMBL" id="CAI9095580.1"/>
    </source>
</evidence>
<name>A0AAV1CKN7_OLDCO</name>
<dbReference type="AlphaFoldDB" id="A0AAV1CKN7"/>
<dbReference type="PANTHER" id="PTHR28674">
    <property type="entry name" value="SIMILAR TO DNA SEGMENT, CHR 10, WAYNE STATE UNIVERSITY 102,-EXPRESSED"/>
    <property type="match status" value="1"/>
</dbReference>
<feature type="region of interest" description="Disordered" evidence="1">
    <location>
        <begin position="44"/>
        <end position="65"/>
    </location>
</feature>
<keyword evidence="3" id="KW-1185">Reference proteome</keyword>
<dbReference type="GO" id="GO:0000492">
    <property type="term" value="P:box C/D snoRNP assembly"/>
    <property type="evidence" value="ECO:0007669"/>
    <property type="project" value="InterPro"/>
</dbReference>
<proteinExistence type="predicted"/>